<keyword evidence="3" id="KW-1185">Reference proteome</keyword>
<accession>A0A1Y5U0W5</accession>
<organism evidence="2 3">
    <name type="scientific">Oceanibacterium hippocampi</name>
    <dbReference type="NCBI Taxonomy" id="745714"/>
    <lineage>
        <taxon>Bacteria</taxon>
        <taxon>Pseudomonadati</taxon>
        <taxon>Pseudomonadota</taxon>
        <taxon>Alphaproteobacteria</taxon>
        <taxon>Sneathiellales</taxon>
        <taxon>Sneathiellaceae</taxon>
        <taxon>Oceanibacterium</taxon>
    </lineage>
</organism>
<feature type="region of interest" description="Disordered" evidence="1">
    <location>
        <begin position="106"/>
        <end position="134"/>
    </location>
</feature>
<evidence type="ECO:0000256" key="1">
    <source>
        <dbReference type="SAM" id="MobiDB-lite"/>
    </source>
</evidence>
<dbReference type="AlphaFoldDB" id="A0A1Y5U0W5"/>
<evidence type="ECO:0008006" key="4">
    <source>
        <dbReference type="Google" id="ProtNLM"/>
    </source>
</evidence>
<evidence type="ECO:0000313" key="3">
    <source>
        <dbReference type="Proteomes" id="UP000193200"/>
    </source>
</evidence>
<gene>
    <name evidence="2" type="ORF">OCH7691_04471</name>
</gene>
<evidence type="ECO:0000313" key="2">
    <source>
        <dbReference type="EMBL" id="SLN77589.1"/>
    </source>
</evidence>
<sequence length="134" mass="13638">MHVYARVTIVTRENGERVAHAPGAELALPVEEANRLIGLGFAEPRDLAAPSRPAPAKPEGEALSAAIRDVLDALDPVEDFVTGGKPSTRSLAAHLGYPVSAAERDAALEGLDTSGEGGDAGEGESGESGADLLG</sequence>
<dbReference type="InParanoid" id="A0A1Y5U0W5"/>
<name>A0A1Y5U0W5_9PROT</name>
<dbReference type="Proteomes" id="UP000193200">
    <property type="component" value="Unassembled WGS sequence"/>
</dbReference>
<proteinExistence type="predicted"/>
<dbReference type="EMBL" id="FWFR01000008">
    <property type="protein sequence ID" value="SLN77589.1"/>
    <property type="molecule type" value="Genomic_DNA"/>
</dbReference>
<reference evidence="2 3" key="1">
    <citation type="submission" date="2017-03" db="EMBL/GenBank/DDBJ databases">
        <authorList>
            <person name="Afonso C.L."/>
            <person name="Miller P.J."/>
            <person name="Scott M.A."/>
            <person name="Spackman E."/>
            <person name="Goraichik I."/>
            <person name="Dimitrov K.M."/>
            <person name="Suarez D.L."/>
            <person name="Swayne D.E."/>
        </authorList>
    </citation>
    <scope>NUCLEOTIDE SEQUENCE [LARGE SCALE GENOMIC DNA]</scope>
    <source>
        <strain evidence="2 3">CECT 7691</strain>
    </source>
</reference>
<protein>
    <recommendedName>
        <fullName evidence="4">Mu-like prophage FluMu N-terminal domain-containing protein</fullName>
    </recommendedName>
</protein>